<sequence>MTSLPHSSFSVTVEAGADTASLRLAGDLDYDTGDELVAHVSRCLAAHPDLRELRVDCAELRFCDSTGLSALLMIHRLTSAGNVRLRVDGPPPFLERMLTTTGVRGLFLPASASERAE</sequence>
<dbReference type="Proteomes" id="UP000181951">
    <property type="component" value="Unassembled WGS sequence"/>
</dbReference>
<organism evidence="2 3">
    <name type="scientific">Actinacidiphila rubida</name>
    <dbReference type="NCBI Taxonomy" id="310780"/>
    <lineage>
        <taxon>Bacteria</taxon>
        <taxon>Bacillati</taxon>
        <taxon>Actinomycetota</taxon>
        <taxon>Actinomycetes</taxon>
        <taxon>Kitasatosporales</taxon>
        <taxon>Streptomycetaceae</taxon>
        <taxon>Actinacidiphila</taxon>
    </lineage>
</organism>
<dbReference type="OrthoDB" id="4249752at2"/>
<dbReference type="Gene3D" id="3.30.750.24">
    <property type="entry name" value="STAS domain"/>
    <property type="match status" value="1"/>
</dbReference>
<evidence type="ECO:0000313" key="2">
    <source>
        <dbReference type="EMBL" id="SEO71915.1"/>
    </source>
</evidence>
<dbReference type="STRING" id="310780.SAMN05216267_103830"/>
<dbReference type="SUPFAM" id="SSF52091">
    <property type="entry name" value="SpoIIaa-like"/>
    <property type="match status" value="1"/>
</dbReference>
<protein>
    <submittedName>
        <fullName evidence="2">Anti-sigma-factor antagonist</fullName>
    </submittedName>
</protein>
<name>A0A1H8RZW7_9ACTN</name>
<dbReference type="PROSITE" id="PS50801">
    <property type="entry name" value="STAS"/>
    <property type="match status" value="1"/>
</dbReference>
<evidence type="ECO:0000313" key="3">
    <source>
        <dbReference type="Proteomes" id="UP000181951"/>
    </source>
</evidence>
<dbReference type="EMBL" id="FODD01000038">
    <property type="protein sequence ID" value="SEO71915.1"/>
    <property type="molecule type" value="Genomic_DNA"/>
</dbReference>
<dbReference type="PANTHER" id="PTHR33495">
    <property type="entry name" value="ANTI-SIGMA FACTOR ANTAGONIST TM_1081-RELATED-RELATED"/>
    <property type="match status" value="1"/>
</dbReference>
<feature type="domain" description="STAS" evidence="1">
    <location>
        <begin position="9"/>
        <end position="117"/>
    </location>
</feature>
<dbReference type="PANTHER" id="PTHR33495:SF2">
    <property type="entry name" value="ANTI-SIGMA FACTOR ANTAGONIST TM_1081-RELATED"/>
    <property type="match status" value="1"/>
</dbReference>
<reference evidence="2 3" key="1">
    <citation type="submission" date="2016-10" db="EMBL/GenBank/DDBJ databases">
        <authorList>
            <person name="de Groot N.N."/>
        </authorList>
    </citation>
    <scope>NUCLEOTIDE SEQUENCE [LARGE SCALE GENOMIC DNA]</scope>
    <source>
        <strain evidence="2 3">CGMCC 4.2026</strain>
    </source>
</reference>
<proteinExistence type="predicted"/>
<dbReference type="GO" id="GO:0043856">
    <property type="term" value="F:anti-sigma factor antagonist activity"/>
    <property type="evidence" value="ECO:0007669"/>
    <property type="project" value="TreeGrafter"/>
</dbReference>
<gene>
    <name evidence="2" type="ORF">SAMN05216267_103830</name>
</gene>
<dbReference type="CDD" id="cd07043">
    <property type="entry name" value="STAS_anti-anti-sigma_factors"/>
    <property type="match status" value="1"/>
</dbReference>
<dbReference type="InterPro" id="IPR036513">
    <property type="entry name" value="STAS_dom_sf"/>
</dbReference>
<dbReference type="InterPro" id="IPR002645">
    <property type="entry name" value="STAS_dom"/>
</dbReference>
<evidence type="ECO:0000259" key="1">
    <source>
        <dbReference type="PROSITE" id="PS50801"/>
    </source>
</evidence>
<keyword evidence="3" id="KW-1185">Reference proteome</keyword>
<dbReference type="Pfam" id="PF13466">
    <property type="entry name" value="STAS_2"/>
    <property type="match status" value="1"/>
</dbReference>
<dbReference type="InterPro" id="IPR058548">
    <property type="entry name" value="MlaB-like_STAS"/>
</dbReference>
<dbReference type="RefSeq" id="WP_069463539.1">
    <property type="nucleotide sequence ID" value="NZ_FODD01000038.1"/>
</dbReference>
<dbReference type="AlphaFoldDB" id="A0A1H8RZW7"/>
<accession>A0A1H8RZW7</accession>